<accession>A0ACC1MJX5</accession>
<reference evidence="1" key="1">
    <citation type="submission" date="2022-10" db="EMBL/GenBank/DDBJ databases">
        <title>Genome Sequence of Xylaria curta.</title>
        <authorList>
            <person name="Buettner E."/>
        </authorList>
    </citation>
    <scope>NUCLEOTIDE SEQUENCE</scope>
    <source>
        <strain evidence="1">Babe10</strain>
    </source>
</reference>
<keyword evidence="2" id="KW-1185">Reference proteome</keyword>
<sequence>MGNEMVISSNSGDLPKPDITQIENQPSSEGLVTEIDPQLSRKLDHKFDLHIVPWIFGIWLFAFIDRSNIGNAKIVGLPEDLGISTGTTFNVALLVFYIPYILVDVPSNWIVKHFKAGIYLPALITAWGLGYSRVVCSAES</sequence>
<evidence type="ECO:0000313" key="2">
    <source>
        <dbReference type="Proteomes" id="UP001143856"/>
    </source>
</evidence>
<comment type="caution">
    <text evidence="1">The sequence shown here is derived from an EMBL/GenBank/DDBJ whole genome shotgun (WGS) entry which is preliminary data.</text>
</comment>
<name>A0ACC1MJX5_9PEZI</name>
<gene>
    <name evidence="1" type="ORF">NUW58_g10619</name>
</gene>
<protein>
    <submittedName>
        <fullName evidence="1">Uncharacterized protein</fullName>
    </submittedName>
</protein>
<evidence type="ECO:0000313" key="1">
    <source>
        <dbReference type="EMBL" id="KAJ2966636.1"/>
    </source>
</evidence>
<dbReference type="EMBL" id="JAPDGR010005019">
    <property type="protein sequence ID" value="KAJ2966636.1"/>
    <property type="molecule type" value="Genomic_DNA"/>
</dbReference>
<dbReference type="Proteomes" id="UP001143856">
    <property type="component" value="Unassembled WGS sequence"/>
</dbReference>
<proteinExistence type="predicted"/>
<organism evidence="1 2">
    <name type="scientific">Xylaria curta</name>
    <dbReference type="NCBI Taxonomy" id="42375"/>
    <lineage>
        <taxon>Eukaryota</taxon>
        <taxon>Fungi</taxon>
        <taxon>Dikarya</taxon>
        <taxon>Ascomycota</taxon>
        <taxon>Pezizomycotina</taxon>
        <taxon>Sordariomycetes</taxon>
        <taxon>Xylariomycetidae</taxon>
        <taxon>Xylariales</taxon>
        <taxon>Xylariaceae</taxon>
        <taxon>Xylaria</taxon>
    </lineage>
</organism>